<dbReference type="Gramene" id="PNW88396">
    <property type="protein sequence ID" value="PNW88396"/>
    <property type="gene ID" value="CHLRE_01g027575v5"/>
</dbReference>
<evidence type="ECO:0000313" key="3">
    <source>
        <dbReference type="Proteomes" id="UP000006906"/>
    </source>
</evidence>
<dbReference type="EMBL" id="CM008962">
    <property type="protein sequence ID" value="PNW88396.1"/>
    <property type="molecule type" value="Genomic_DNA"/>
</dbReference>
<name>A0A2K3E6I8_CHLRE</name>
<organism evidence="2 3">
    <name type="scientific">Chlamydomonas reinhardtii</name>
    <name type="common">Chlamydomonas smithii</name>
    <dbReference type="NCBI Taxonomy" id="3055"/>
    <lineage>
        <taxon>Eukaryota</taxon>
        <taxon>Viridiplantae</taxon>
        <taxon>Chlorophyta</taxon>
        <taxon>core chlorophytes</taxon>
        <taxon>Chlorophyceae</taxon>
        <taxon>CS clade</taxon>
        <taxon>Chlamydomonadales</taxon>
        <taxon>Chlamydomonadaceae</taxon>
        <taxon>Chlamydomonas</taxon>
    </lineage>
</organism>
<accession>A0A2K3E6I8</accession>
<protein>
    <submittedName>
        <fullName evidence="2">Uncharacterized protein</fullName>
    </submittedName>
</protein>
<proteinExistence type="predicted"/>
<dbReference type="KEGG" id="cre:CHLRE_01g027575v5"/>
<feature type="compositionally biased region" description="Low complexity" evidence="1">
    <location>
        <begin position="40"/>
        <end position="57"/>
    </location>
</feature>
<dbReference type="RefSeq" id="XP_042928499.1">
    <property type="nucleotide sequence ID" value="XM_043058585.1"/>
</dbReference>
<reference evidence="2 3" key="1">
    <citation type="journal article" date="2007" name="Science">
        <title>The Chlamydomonas genome reveals the evolution of key animal and plant functions.</title>
        <authorList>
            <person name="Merchant S.S."/>
            <person name="Prochnik S.E."/>
            <person name="Vallon O."/>
            <person name="Harris E.H."/>
            <person name="Karpowicz S.J."/>
            <person name="Witman G.B."/>
            <person name="Terry A."/>
            <person name="Salamov A."/>
            <person name="Fritz-Laylin L.K."/>
            <person name="Marechal-Drouard L."/>
            <person name="Marshall W.F."/>
            <person name="Qu L.H."/>
            <person name="Nelson D.R."/>
            <person name="Sanderfoot A.A."/>
            <person name="Spalding M.H."/>
            <person name="Kapitonov V.V."/>
            <person name="Ren Q."/>
            <person name="Ferris P."/>
            <person name="Lindquist E."/>
            <person name="Shapiro H."/>
            <person name="Lucas S.M."/>
            <person name="Grimwood J."/>
            <person name="Schmutz J."/>
            <person name="Cardol P."/>
            <person name="Cerutti H."/>
            <person name="Chanfreau G."/>
            <person name="Chen C.L."/>
            <person name="Cognat V."/>
            <person name="Croft M.T."/>
            <person name="Dent R."/>
            <person name="Dutcher S."/>
            <person name="Fernandez E."/>
            <person name="Fukuzawa H."/>
            <person name="Gonzalez-Ballester D."/>
            <person name="Gonzalez-Halphen D."/>
            <person name="Hallmann A."/>
            <person name="Hanikenne M."/>
            <person name="Hippler M."/>
            <person name="Inwood W."/>
            <person name="Jabbari K."/>
            <person name="Kalanon M."/>
            <person name="Kuras R."/>
            <person name="Lefebvre P.A."/>
            <person name="Lemaire S.D."/>
            <person name="Lobanov A.V."/>
            <person name="Lohr M."/>
            <person name="Manuell A."/>
            <person name="Meier I."/>
            <person name="Mets L."/>
            <person name="Mittag M."/>
            <person name="Mittelmeier T."/>
            <person name="Moroney J.V."/>
            <person name="Moseley J."/>
            <person name="Napoli C."/>
            <person name="Nedelcu A.M."/>
            <person name="Niyogi K."/>
            <person name="Novoselov S.V."/>
            <person name="Paulsen I.T."/>
            <person name="Pazour G."/>
            <person name="Purton S."/>
            <person name="Ral J.P."/>
            <person name="Riano-Pachon D.M."/>
            <person name="Riekhof W."/>
            <person name="Rymarquis L."/>
            <person name="Schroda M."/>
            <person name="Stern D."/>
            <person name="Umen J."/>
            <person name="Willows R."/>
            <person name="Wilson N."/>
            <person name="Zimmer S.L."/>
            <person name="Allmer J."/>
            <person name="Balk J."/>
            <person name="Bisova K."/>
            <person name="Chen C.J."/>
            <person name="Elias M."/>
            <person name="Gendler K."/>
            <person name="Hauser C."/>
            <person name="Lamb M.R."/>
            <person name="Ledford H."/>
            <person name="Long J.C."/>
            <person name="Minagawa J."/>
            <person name="Page M.D."/>
            <person name="Pan J."/>
            <person name="Pootakham W."/>
            <person name="Roje S."/>
            <person name="Rose A."/>
            <person name="Stahlberg E."/>
            <person name="Terauchi A.M."/>
            <person name="Yang P."/>
            <person name="Ball S."/>
            <person name="Bowler C."/>
            <person name="Dieckmann C.L."/>
            <person name="Gladyshev V.N."/>
            <person name="Green P."/>
            <person name="Jorgensen R."/>
            <person name="Mayfield S."/>
            <person name="Mueller-Roeber B."/>
            <person name="Rajamani S."/>
            <person name="Sayre R.T."/>
            <person name="Brokstein P."/>
            <person name="Dubchak I."/>
            <person name="Goodstein D."/>
            <person name="Hornick L."/>
            <person name="Huang Y.W."/>
            <person name="Jhaveri J."/>
            <person name="Luo Y."/>
            <person name="Martinez D."/>
            <person name="Ngau W.C."/>
            <person name="Otillar B."/>
            <person name="Poliakov A."/>
            <person name="Porter A."/>
            <person name="Szajkowski L."/>
            <person name="Werner G."/>
            <person name="Zhou K."/>
            <person name="Grigoriev I.V."/>
            <person name="Rokhsar D.S."/>
            <person name="Grossman A.R."/>
        </authorList>
    </citation>
    <scope>NUCLEOTIDE SEQUENCE [LARGE SCALE GENOMIC DNA]</scope>
    <source>
        <strain evidence="3">CC-503</strain>
    </source>
</reference>
<sequence length="112" mass="11438">MHLSLDMQCQLHQQRRAASSASAGRPAGRPSLPLRPLVRASATSSSAPASSSSPLLARRVGSGVTASPLRPGNPSGRNAGLRSRVVPQGLPDPVAVGLFFAPGLAILAYAMC</sequence>
<dbReference type="InParanoid" id="A0A2K3E6I8"/>
<evidence type="ECO:0000313" key="2">
    <source>
        <dbReference type="EMBL" id="PNW88396.1"/>
    </source>
</evidence>
<dbReference type="Proteomes" id="UP000006906">
    <property type="component" value="Chromosome 1"/>
</dbReference>
<dbReference type="AlphaFoldDB" id="A0A2K3E6I8"/>
<dbReference type="GeneID" id="66052063"/>
<keyword evidence="3" id="KW-1185">Reference proteome</keyword>
<gene>
    <name evidence="2" type="ORF">CHLRE_01g027575v5</name>
</gene>
<feature type="region of interest" description="Disordered" evidence="1">
    <location>
        <begin position="1"/>
        <end position="84"/>
    </location>
</feature>
<evidence type="ECO:0000256" key="1">
    <source>
        <dbReference type="SAM" id="MobiDB-lite"/>
    </source>
</evidence>
<feature type="compositionally biased region" description="Low complexity" evidence="1">
    <location>
        <begin position="16"/>
        <end position="31"/>
    </location>
</feature>